<evidence type="ECO:0000313" key="2">
    <source>
        <dbReference type="EMBL" id="KAG8186579.1"/>
    </source>
</evidence>
<dbReference type="PANTHER" id="PTHR21074:SF0">
    <property type="entry name" value="IQ AND UBIQUITIN-LIKE DOMAIN-CONTAINING PROTEIN"/>
    <property type="match status" value="1"/>
</dbReference>
<dbReference type="GO" id="GO:0060271">
    <property type="term" value="P:cilium assembly"/>
    <property type="evidence" value="ECO:0007669"/>
    <property type="project" value="TreeGrafter"/>
</dbReference>
<name>A0AAV6US46_9ARAC</name>
<dbReference type="AlphaFoldDB" id="A0AAV6US46"/>
<dbReference type="InterPro" id="IPR057887">
    <property type="entry name" value="IQUB_helical"/>
</dbReference>
<dbReference type="InterPro" id="IPR037695">
    <property type="entry name" value="IQUB"/>
</dbReference>
<gene>
    <name evidence="2" type="ORF">JTE90_020873</name>
</gene>
<accession>A0AAV6US46</accession>
<dbReference type="PANTHER" id="PTHR21074">
    <property type="entry name" value="IQ AND UBIQUITIN-LIKE DOMAIN-CONTAINING PROTEIN"/>
    <property type="match status" value="1"/>
</dbReference>
<reference evidence="2 3" key="1">
    <citation type="journal article" date="2022" name="Nat. Ecol. Evol.">
        <title>A masculinizing supergene underlies an exaggerated male reproductive morph in a spider.</title>
        <authorList>
            <person name="Hendrickx F."/>
            <person name="De Corte Z."/>
            <person name="Sonet G."/>
            <person name="Van Belleghem S.M."/>
            <person name="Kostlbacher S."/>
            <person name="Vangestel C."/>
        </authorList>
    </citation>
    <scope>NUCLEOTIDE SEQUENCE [LARGE SCALE GENOMIC DNA]</scope>
    <source>
        <strain evidence="2">W744_W776</strain>
    </source>
</reference>
<dbReference type="GO" id="GO:0001669">
    <property type="term" value="C:acrosomal vesicle"/>
    <property type="evidence" value="ECO:0007669"/>
    <property type="project" value="TreeGrafter"/>
</dbReference>
<evidence type="ECO:0000313" key="3">
    <source>
        <dbReference type="Proteomes" id="UP000827092"/>
    </source>
</evidence>
<dbReference type="GO" id="GO:0030317">
    <property type="term" value="P:flagellated sperm motility"/>
    <property type="evidence" value="ECO:0007669"/>
    <property type="project" value="TreeGrafter"/>
</dbReference>
<dbReference type="Pfam" id="PF25805">
    <property type="entry name" value="IQUB"/>
    <property type="match status" value="1"/>
</dbReference>
<keyword evidence="3" id="KW-1185">Reference proteome</keyword>
<organism evidence="2 3">
    <name type="scientific">Oedothorax gibbosus</name>
    <dbReference type="NCBI Taxonomy" id="931172"/>
    <lineage>
        <taxon>Eukaryota</taxon>
        <taxon>Metazoa</taxon>
        <taxon>Ecdysozoa</taxon>
        <taxon>Arthropoda</taxon>
        <taxon>Chelicerata</taxon>
        <taxon>Arachnida</taxon>
        <taxon>Araneae</taxon>
        <taxon>Araneomorphae</taxon>
        <taxon>Entelegynae</taxon>
        <taxon>Araneoidea</taxon>
        <taxon>Linyphiidae</taxon>
        <taxon>Erigoninae</taxon>
        <taxon>Oedothorax</taxon>
    </lineage>
</organism>
<evidence type="ECO:0000259" key="1">
    <source>
        <dbReference type="Pfam" id="PF25805"/>
    </source>
</evidence>
<dbReference type="EMBL" id="JAFNEN010000297">
    <property type="protein sequence ID" value="KAG8186579.1"/>
    <property type="molecule type" value="Genomic_DNA"/>
</dbReference>
<dbReference type="Proteomes" id="UP000827092">
    <property type="component" value="Unassembled WGS sequence"/>
</dbReference>
<dbReference type="GO" id="GO:0031514">
    <property type="term" value="C:motile cilium"/>
    <property type="evidence" value="ECO:0007669"/>
    <property type="project" value="TreeGrafter"/>
</dbReference>
<feature type="domain" description="IQ motif and ubiquitin-like" evidence="1">
    <location>
        <begin position="255"/>
        <end position="387"/>
    </location>
</feature>
<comment type="caution">
    <text evidence="2">The sequence shown here is derived from an EMBL/GenBank/DDBJ whole genome shotgun (WGS) entry which is preliminary data.</text>
</comment>
<proteinExistence type="predicted"/>
<protein>
    <recommendedName>
        <fullName evidence="1">IQ motif and ubiquitin-like domain-containing protein</fullName>
    </recommendedName>
</protein>
<sequence>MSSDNDVRNENHLKCRTKEKIMTFSPAGTEIVNKEAHLHPSNQTYKNYLGGYKHKLSGKIYHHAMVQTELRPWKYSFSLGLSCDAQTSTMQDKSQQTAKDASTQVKSPNMFLKATDQILEPNKNYKCYDDCQKEQIKQIVILQKYVRRWLAQKELTKKKKIALLKTSWDTTKTSFKSQEDVDWIKSLEHRKLNPKSDEDFCLLFSDLQNWWKFQENCISDARSGADLKAAMWLLLNSEIKKIEEIYHKKNEVVKQKNSDGRQMLLEMASKPKIWKANGKMIQVETKNTQIASCLHDLYTTLSMKRIPAQERVDALTNLKEFLKPYKCKLTDNLKELVDREIDLHLRGIKKVRLEGLQSRIRDLLWQLSKKPTVNPAMQKLSTLENSTSDCSKPYILCCSACKRFYILSRNSTDEATRKSTLENHAIKCNRCVKIENESWLRKDLELYKRILKLLITEEEKKPTCCSIIYTLRPRDIGVLVENIWKHQSCISGSREDIDLEFIRYDVDENWTPWNCLLVTREEAMNLTDVPNLEMKYDEKFKKCAFRNHSEARRYFSTIPRFLPYLIININE</sequence>